<keyword evidence="1" id="KW-0732">Signal</keyword>
<feature type="domain" description="Fibronectin type-III" evidence="2">
    <location>
        <begin position="136"/>
        <end position="228"/>
    </location>
</feature>
<protein>
    <recommendedName>
        <fullName evidence="2">Fibronectin type-III domain-containing protein</fullName>
    </recommendedName>
</protein>
<dbReference type="InterPro" id="IPR003961">
    <property type="entry name" value="FN3_dom"/>
</dbReference>
<dbReference type="Proteomes" id="UP000826234">
    <property type="component" value="Unassembled WGS sequence"/>
</dbReference>
<evidence type="ECO:0000259" key="2">
    <source>
        <dbReference type="PROSITE" id="PS50853"/>
    </source>
</evidence>
<keyword evidence="4" id="KW-1185">Reference proteome</keyword>
<dbReference type="SUPFAM" id="SSF49265">
    <property type="entry name" value="Fibronectin type III"/>
    <property type="match status" value="1"/>
</dbReference>
<dbReference type="PROSITE" id="PS50853">
    <property type="entry name" value="FN3"/>
    <property type="match status" value="1"/>
</dbReference>
<gene>
    <name evidence="3" type="ORF">JD844_008455</name>
</gene>
<evidence type="ECO:0000313" key="4">
    <source>
        <dbReference type="Proteomes" id="UP000826234"/>
    </source>
</evidence>
<reference evidence="3 4" key="1">
    <citation type="journal article" date="2022" name="Gigascience">
        <title>A chromosome-level genome assembly and annotation of the desert horned lizard, Phrynosoma platyrhinos, provides insight into chromosomal rearrangements among reptiles.</title>
        <authorList>
            <person name="Koochekian N."/>
            <person name="Ascanio A."/>
            <person name="Farleigh K."/>
            <person name="Card D.C."/>
            <person name="Schield D.R."/>
            <person name="Castoe T.A."/>
            <person name="Jezkova T."/>
        </authorList>
    </citation>
    <scope>NUCLEOTIDE SEQUENCE [LARGE SCALE GENOMIC DNA]</scope>
    <source>
        <strain evidence="3">NK-2021</strain>
    </source>
</reference>
<name>A0ABQ7TDS4_PHRPL</name>
<organism evidence="3 4">
    <name type="scientific">Phrynosoma platyrhinos</name>
    <name type="common">Desert horned lizard</name>
    <dbReference type="NCBI Taxonomy" id="52577"/>
    <lineage>
        <taxon>Eukaryota</taxon>
        <taxon>Metazoa</taxon>
        <taxon>Chordata</taxon>
        <taxon>Craniata</taxon>
        <taxon>Vertebrata</taxon>
        <taxon>Euteleostomi</taxon>
        <taxon>Lepidosauria</taxon>
        <taxon>Squamata</taxon>
        <taxon>Bifurcata</taxon>
        <taxon>Unidentata</taxon>
        <taxon>Episquamata</taxon>
        <taxon>Toxicofera</taxon>
        <taxon>Iguania</taxon>
        <taxon>Phrynosomatidae</taxon>
        <taxon>Phrynosomatinae</taxon>
        <taxon>Phrynosoma</taxon>
    </lineage>
</organism>
<proteinExistence type="predicted"/>
<comment type="caution">
    <text evidence="3">The sequence shown here is derived from an EMBL/GenBank/DDBJ whole genome shotgun (WGS) entry which is preliminary data.</text>
</comment>
<accession>A0ABQ7TDS4</accession>
<feature type="signal peptide" evidence="1">
    <location>
        <begin position="1"/>
        <end position="25"/>
    </location>
</feature>
<evidence type="ECO:0000313" key="3">
    <source>
        <dbReference type="EMBL" id="KAH0627900.1"/>
    </source>
</evidence>
<evidence type="ECO:0000256" key="1">
    <source>
        <dbReference type="SAM" id="SignalP"/>
    </source>
</evidence>
<dbReference type="EMBL" id="JAIPUX010000439">
    <property type="protein sequence ID" value="KAH0627900.1"/>
    <property type="molecule type" value="Genomic_DNA"/>
</dbReference>
<dbReference type="InterPro" id="IPR013783">
    <property type="entry name" value="Ig-like_fold"/>
</dbReference>
<dbReference type="InterPro" id="IPR040817">
    <property type="entry name" value="LIFR_D2"/>
</dbReference>
<feature type="chain" id="PRO_5046699757" description="Fibronectin type-III domain-containing protein" evidence="1">
    <location>
        <begin position="26"/>
        <end position="228"/>
    </location>
</feature>
<dbReference type="Gene3D" id="2.60.40.10">
    <property type="entry name" value="Immunoglobulins"/>
    <property type="match status" value="2"/>
</dbReference>
<dbReference type="InterPro" id="IPR036116">
    <property type="entry name" value="FN3_sf"/>
</dbReference>
<dbReference type="Pfam" id="PF25552">
    <property type="entry name" value="LIFR_D4"/>
    <property type="match status" value="1"/>
</dbReference>
<sequence>MWVKQFPWCPLAIFHLYILNHLGDSQDILPTPQIYKLTADYISDKLKLEWYDGGSAFPSETDVIWEIQILRKKPKEQVALETLKSTLTGNDNLLQWEWISDLPFNCTTHYVRIRSHLGDQWSKWSKMENIPDPPAVPENFNCDVLNSDEIKCQWELGRSTGLYGDRGTHYFLTERFSGKNITCLQARGFHNPPECSFPILADQTKYDFTLEAYNHLGHAKASVLIETN</sequence>
<dbReference type="Pfam" id="PF17971">
    <property type="entry name" value="LIFR_D2"/>
    <property type="match status" value="1"/>
</dbReference>